<protein>
    <recommendedName>
        <fullName evidence="4">Endonuclease VII</fullName>
    </recommendedName>
</protein>
<dbReference type="InterPro" id="IPR004211">
    <property type="entry name" value="Endonuclease_7"/>
</dbReference>
<proteinExistence type="predicted"/>
<dbReference type="Gene3D" id="3.40.1800.10">
    <property type="entry name" value="His-Me finger endonucleases"/>
    <property type="match status" value="1"/>
</dbReference>
<feature type="compositionally biased region" description="Basic and acidic residues" evidence="1">
    <location>
        <begin position="55"/>
        <end position="72"/>
    </location>
</feature>
<feature type="region of interest" description="Disordered" evidence="1">
    <location>
        <begin position="52"/>
        <end position="72"/>
    </location>
</feature>
<dbReference type="EMBL" id="KU130129">
    <property type="protein sequence ID" value="AMR57864.1"/>
    <property type="molecule type" value="Genomic_DNA"/>
</dbReference>
<gene>
    <name evidence="2" type="ORF">vB_PsyM_KIL4_0140</name>
</gene>
<dbReference type="Proteomes" id="UP000229945">
    <property type="component" value="Segment"/>
</dbReference>
<evidence type="ECO:0000313" key="3">
    <source>
        <dbReference type="Proteomes" id="UP000229945"/>
    </source>
</evidence>
<evidence type="ECO:0008006" key="4">
    <source>
        <dbReference type="Google" id="ProtNLM"/>
    </source>
</evidence>
<organism evidence="2 3">
    <name type="scientific">Pseudomonas phage vB_PsyM_KIL4</name>
    <dbReference type="NCBI Taxonomy" id="1777069"/>
    <lineage>
        <taxon>Viruses</taxon>
        <taxon>Duplodnaviria</taxon>
        <taxon>Heunggongvirae</taxon>
        <taxon>Uroviricota</taxon>
        <taxon>Caudoviricetes</taxon>
        <taxon>Vandenendeviridae</taxon>
        <taxon>Gorskivirinae</taxon>
        <taxon>Flaumdravirus</taxon>
        <taxon>Flaumdravirus KIL2</taxon>
    </lineage>
</organism>
<sequence length="169" mass="19750">MAGKKQPDRINPVCKVCSELLSSENWTPSCRRSRRYICGGCWVIRQRNYASKNPQSKEERNEKRKIREASWPDERRLKEHHRRKNSYLQKTYGITLEDYNLMLTMQSDSCKICFTTEPGGKGSVFHVDHCHDSGKIRGLLCMSCNIMLGKAQDIPETLRRAIQYLEEHK</sequence>
<evidence type="ECO:0000313" key="2">
    <source>
        <dbReference type="EMBL" id="AMR57864.1"/>
    </source>
</evidence>
<evidence type="ECO:0000256" key="1">
    <source>
        <dbReference type="SAM" id="MobiDB-lite"/>
    </source>
</evidence>
<dbReference type="SUPFAM" id="SSF54060">
    <property type="entry name" value="His-Me finger endonucleases"/>
    <property type="match status" value="1"/>
</dbReference>
<reference evidence="2 3" key="1">
    <citation type="journal article" date="2016" name="Front. Microbiol.">
        <title>Characterization of Novel Bacteriophages for Biocontrol of Bacterial Blight in Leek Caused by Pseudomonas syringae pv. porri.</title>
        <authorList>
            <person name="Rombouts S."/>
            <person name="Lavigne R."/>
        </authorList>
    </citation>
    <scope>NUCLEOTIDE SEQUENCE [LARGE SCALE GENOMIC DNA]</scope>
</reference>
<keyword evidence="3" id="KW-1185">Reference proteome</keyword>
<accession>A0A142IF59</accession>
<name>A0A142IF59_9CAUD</name>
<dbReference type="InterPro" id="IPR038563">
    <property type="entry name" value="Endonuclease_7_sf"/>
</dbReference>
<dbReference type="Pfam" id="PF02945">
    <property type="entry name" value="Endonuclease_7"/>
    <property type="match status" value="1"/>
</dbReference>
<dbReference type="InterPro" id="IPR044925">
    <property type="entry name" value="His-Me_finger_sf"/>
</dbReference>